<evidence type="ECO:0000256" key="3">
    <source>
        <dbReference type="ARBA" id="ARBA00023212"/>
    </source>
</evidence>
<dbReference type="Proteomes" id="UP000694871">
    <property type="component" value="Unplaced"/>
</dbReference>
<dbReference type="InterPro" id="IPR036872">
    <property type="entry name" value="CH_dom_sf"/>
</dbReference>
<dbReference type="SUPFAM" id="SSF47576">
    <property type="entry name" value="Calponin-homology domain, CH-domain"/>
    <property type="match status" value="1"/>
</dbReference>
<reference evidence="9" key="1">
    <citation type="submission" date="2025-08" db="UniProtKB">
        <authorList>
            <consortium name="RefSeq"/>
        </authorList>
    </citation>
    <scope>IDENTIFICATION</scope>
</reference>
<feature type="compositionally biased region" description="Low complexity" evidence="5">
    <location>
        <begin position="520"/>
        <end position="532"/>
    </location>
</feature>
<dbReference type="InterPro" id="IPR036534">
    <property type="entry name" value="GAR_dom_sf"/>
</dbReference>
<comment type="subcellular location">
    <subcellularLocation>
        <location evidence="1">Cytoplasm</location>
        <location evidence="1">Cytoskeleton</location>
    </subcellularLocation>
</comment>
<dbReference type="SMART" id="SM00243">
    <property type="entry name" value="GAS2"/>
    <property type="match status" value="1"/>
</dbReference>
<feature type="compositionally biased region" description="Low complexity" evidence="5">
    <location>
        <begin position="582"/>
        <end position="591"/>
    </location>
</feature>
<keyword evidence="3" id="KW-0206">Cytoskeleton</keyword>
<name>A0ABM1L2W3_GEKJA</name>
<feature type="region of interest" description="Disordered" evidence="5">
    <location>
        <begin position="471"/>
        <end position="538"/>
    </location>
</feature>
<dbReference type="Pfam" id="PF02187">
    <property type="entry name" value="GAS2"/>
    <property type="match status" value="1"/>
</dbReference>
<evidence type="ECO:0000256" key="2">
    <source>
        <dbReference type="ARBA" id="ARBA00022490"/>
    </source>
</evidence>
<evidence type="ECO:0000313" key="9">
    <source>
        <dbReference type="RefSeq" id="XP_015280300.1"/>
    </source>
</evidence>
<feature type="compositionally biased region" description="Polar residues" evidence="5">
    <location>
        <begin position="556"/>
        <end position="575"/>
    </location>
</feature>
<dbReference type="RefSeq" id="XP_015280300.1">
    <property type="nucleotide sequence ID" value="XM_015424814.1"/>
</dbReference>
<keyword evidence="2" id="KW-0963">Cytoplasm</keyword>
<organism evidence="8 9">
    <name type="scientific">Gekko japonicus</name>
    <name type="common">Schlegel's Japanese gecko</name>
    <dbReference type="NCBI Taxonomy" id="146911"/>
    <lineage>
        <taxon>Eukaryota</taxon>
        <taxon>Metazoa</taxon>
        <taxon>Chordata</taxon>
        <taxon>Craniata</taxon>
        <taxon>Vertebrata</taxon>
        <taxon>Euteleostomi</taxon>
        <taxon>Lepidosauria</taxon>
        <taxon>Squamata</taxon>
        <taxon>Bifurcata</taxon>
        <taxon>Gekkota</taxon>
        <taxon>Gekkonidae</taxon>
        <taxon>Gekkoninae</taxon>
        <taxon>Gekko</taxon>
    </lineage>
</organism>
<feature type="region of interest" description="Disordered" evidence="5">
    <location>
        <begin position="632"/>
        <end position="706"/>
    </location>
</feature>
<evidence type="ECO:0000256" key="5">
    <source>
        <dbReference type="SAM" id="MobiDB-lite"/>
    </source>
</evidence>
<feature type="region of interest" description="Disordered" evidence="5">
    <location>
        <begin position="551"/>
        <end position="618"/>
    </location>
</feature>
<dbReference type="PROSITE" id="PS51460">
    <property type="entry name" value="GAR"/>
    <property type="match status" value="1"/>
</dbReference>
<dbReference type="InterPro" id="IPR001715">
    <property type="entry name" value="CH_dom"/>
</dbReference>
<sequence length="706" mass="76346">MQSMVQVWFGDDPPLSPRSPLTPRHGPGLADVLLYDQWISVRHEATLVPMQEDLSIWLSSLLGLSLTAERLLEELDNGVLLCMLIEVIQNTVKHCCDPSDLRDFPLRKVPCKKDAPSGSFFARDNTANFLNWCRCIGVDETYLFESEGLVLHKDPRQVYLCLLEIGRIVSRYGVEPPVLVKLEKEIELEETLLMSSDPVASVITPKSCCQHGELHEAVKHIAEDPPCSCSHRFSIEYLSEGRYRLGDRILFIRMLHGKHVMVRVGGGWDTLQGFLLKYDPCRVLQFATLEQKILAFQKGVSSEMVPDSSARTPQPPLMNPISAVDTYKKQNSKPSTASVPKNSHVPHRKQAVAKSSSKATAHTPSSTKVALANPQSKGPSVNNSQPSSKSSTVTLKKSPYPAHKSACISKCVQPTNKCSSSALLKTATASSELLPKHILSSVKPAHFHNSPAISHPVLSCSASKLSGLPGTTKKVTSKQDCVPSNSKAGQSAKPKPPLEKHAAPTKRNLRVPSPACSQHSSAKSASKPTSPTLPSQRGMLETNQAKNIRTAASPKQLGSASSLMADKSSQSTSAIKTRGKTVSSLVSSQSSANGKVQSNRARPHVGSDTSKCPGRTPLSVVRLPQTSTIAETGKKTMQAATNNQSSFKASQKSNKIHDPANKNPPLKAKAPTATVKGTPGGLKGTTLKTKQDDNYFVMTGNKKPRK</sequence>
<protein>
    <submittedName>
        <fullName evidence="9">GAS2-like protein 3</fullName>
    </submittedName>
</protein>
<evidence type="ECO:0000313" key="8">
    <source>
        <dbReference type="Proteomes" id="UP000694871"/>
    </source>
</evidence>
<evidence type="ECO:0000256" key="1">
    <source>
        <dbReference type="ARBA" id="ARBA00004245"/>
    </source>
</evidence>
<dbReference type="Gene3D" id="3.30.920.20">
    <property type="entry name" value="Gas2-like domain"/>
    <property type="match status" value="1"/>
</dbReference>
<dbReference type="PROSITE" id="PS50021">
    <property type="entry name" value="CH"/>
    <property type="match status" value="1"/>
</dbReference>
<evidence type="ECO:0000259" key="6">
    <source>
        <dbReference type="PROSITE" id="PS50021"/>
    </source>
</evidence>
<evidence type="ECO:0000259" key="7">
    <source>
        <dbReference type="PROSITE" id="PS51460"/>
    </source>
</evidence>
<dbReference type="Pfam" id="PF00307">
    <property type="entry name" value="CH"/>
    <property type="match status" value="1"/>
</dbReference>
<dbReference type="SMART" id="SM00033">
    <property type="entry name" value="CH"/>
    <property type="match status" value="1"/>
</dbReference>
<feature type="domain" description="GAR" evidence="7">
    <location>
        <begin position="209"/>
        <end position="282"/>
    </location>
</feature>
<feature type="compositionally biased region" description="Polar residues" evidence="5">
    <location>
        <begin position="638"/>
        <end position="653"/>
    </location>
</feature>
<dbReference type="PANTHER" id="PTHR46756">
    <property type="entry name" value="TRANSGELIN"/>
    <property type="match status" value="1"/>
</dbReference>
<dbReference type="PANTHER" id="PTHR46756:SF7">
    <property type="entry name" value="GAS2-LIKE PROTEIN 3"/>
    <property type="match status" value="1"/>
</dbReference>
<dbReference type="InterPro" id="IPR003108">
    <property type="entry name" value="GAR_dom"/>
</dbReference>
<feature type="region of interest" description="Disordered" evidence="5">
    <location>
        <begin position="327"/>
        <end position="399"/>
    </location>
</feature>
<dbReference type="Gene3D" id="1.10.418.10">
    <property type="entry name" value="Calponin-like domain"/>
    <property type="match status" value="1"/>
</dbReference>
<comment type="similarity">
    <text evidence="4">Belongs to the GAS2 family.</text>
</comment>
<proteinExistence type="inferred from homology"/>
<evidence type="ECO:0000256" key="4">
    <source>
        <dbReference type="ARBA" id="ARBA00038441"/>
    </source>
</evidence>
<feature type="compositionally biased region" description="Polar residues" evidence="5">
    <location>
        <begin position="478"/>
        <end position="489"/>
    </location>
</feature>
<feature type="domain" description="Calponin-homology (CH)" evidence="6">
    <location>
        <begin position="48"/>
        <end position="169"/>
    </location>
</feature>
<dbReference type="SUPFAM" id="SSF143575">
    <property type="entry name" value="GAS2 domain-like"/>
    <property type="match status" value="1"/>
</dbReference>
<dbReference type="GeneID" id="107121818"/>
<keyword evidence="8" id="KW-1185">Reference proteome</keyword>
<feature type="compositionally biased region" description="Low complexity" evidence="5">
    <location>
        <begin position="379"/>
        <end position="398"/>
    </location>
</feature>
<feature type="compositionally biased region" description="Polar residues" evidence="5">
    <location>
        <begin position="332"/>
        <end position="341"/>
    </location>
</feature>
<gene>
    <name evidence="9" type="primary">GAS2L3</name>
</gene>
<feature type="compositionally biased region" description="Polar residues" evidence="5">
    <location>
        <begin position="353"/>
        <end position="378"/>
    </location>
</feature>
<accession>A0ABM1L2W3</accession>